<dbReference type="KEGG" id="acry:AC20117_15520"/>
<reference evidence="1 2" key="1">
    <citation type="submission" date="2016-10" db="EMBL/GenBank/DDBJ databases">
        <authorList>
            <person name="de Groot N.N."/>
        </authorList>
    </citation>
    <scope>NUCLEOTIDE SEQUENCE [LARGE SCALE GENOMIC DNA]</scope>
    <source>
        <strain evidence="1 2">DSM 20117</strain>
    </source>
</reference>
<organism evidence="1 2">
    <name type="scientific">Crystallibacter crystallopoietes</name>
    <dbReference type="NCBI Taxonomy" id="37928"/>
    <lineage>
        <taxon>Bacteria</taxon>
        <taxon>Bacillati</taxon>
        <taxon>Actinomycetota</taxon>
        <taxon>Actinomycetes</taxon>
        <taxon>Micrococcales</taxon>
        <taxon>Micrococcaceae</taxon>
        <taxon>Crystallibacter</taxon>
    </lineage>
</organism>
<name>A0A1H0ZGY6_9MICC</name>
<dbReference type="EMBL" id="FNKH01000002">
    <property type="protein sequence ID" value="SDQ26690.1"/>
    <property type="molecule type" value="Genomic_DNA"/>
</dbReference>
<keyword evidence="2" id="KW-1185">Reference proteome</keyword>
<dbReference type="RefSeq" id="WP_074698863.1">
    <property type="nucleotide sequence ID" value="NZ_CP018863.1"/>
</dbReference>
<proteinExistence type="predicted"/>
<dbReference type="Proteomes" id="UP000181917">
    <property type="component" value="Unassembled WGS sequence"/>
</dbReference>
<dbReference type="OrthoDB" id="4952017at2"/>
<accession>A0A1H0ZGY6</accession>
<evidence type="ECO:0000313" key="2">
    <source>
        <dbReference type="Proteomes" id="UP000181917"/>
    </source>
</evidence>
<gene>
    <name evidence="1" type="ORF">SAMN04489742_0352</name>
</gene>
<sequence>MQSGQLPLEVIIGSPATFHDQLEAAVAIAQVDAARKRQGILVTRHSYTHFTVDTSEEVPFRTTIERWTTAR</sequence>
<evidence type="ECO:0000313" key="1">
    <source>
        <dbReference type="EMBL" id="SDQ26690.1"/>
    </source>
</evidence>
<dbReference type="AlphaFoldDB" id="A0A1H0ZGY6"/>
<protein>
    <submittedName>
        <fullName evidence="1">Uncharacterized protein</fullName>
    </submittedName>
</protein>